<dbReference type="EMBL" id="CP142434">
    <property type="protein sequence ID" value="XBC47785.1"/>
    <property type="molecule type" value="Genomic_DNA"/>
</dbReference>
<name>A0AB74TY18_9LACT</name>
<organism evidence="1">
    <name type="scientific">Dolosigranulum savutiense</name>
    <dbReference type="NCBI Taxonomy" id="3110288"/>
    <lineage>
        <taxon>Bacteria</taxon>
        <taxon>Bacillati</taxon>
        <taxon>Bacillota</taxon>
        <taxon>Bacilli</taxon>
        <taxon>Lactobacillales</taxon>
        <taxon>Carnobacteriaceae</taxon>
        <taxon>Dolosigranulum</taxon>
    </lineage>
</organism>
<protein>
    <submittedName>
        <fullName evidence="1">Uncharacterized protein</fullName>
    </submittedName>
</protein>
<accession>A0AB74TY18</accession>
<evidence type="ECO:0000313" key="1">
    <source>
        <dbReference type="EMBL" id="XBC47785.1"/>
    </source>
</evidence>
<reference evidence="1" key="1">
    <citation type="submission" date="2023-12" db="EMBL/GenBank/DDBJ databases">
        <title>Dolosigranulum savutii sp. nov. isolated from human upper respiratory samples collected in Botswana.</title>
        <authorList>
            <person name="Kelly M.S."/>
        </authorList>
    </citation>
    <scope>NUCLEOTIDE SEQUENCE</scope>
    <source>
        <strain evidence="1">MSK312</strain>
    </source>
</reference>
<dbReference type="AlphaFoldDB" id="A0AB74TY18"/>
<proteinExistence type="predicted"/>
<gene>
    <name evidence="1" type="ORF">VUQ09_09675</name>
</gene>
<dbReference type="RefSeq" id="WP_347297862.1">
    <property type="nucleotide sequence ID" value="NZ_CP142434.1"/>
</dbReference>
<sequence length="153" mass="18591">MKHYKYSKGGTHIMQGVDLSEEKQELEEAIRQLGFIPNHNYFRTARGIHPLLNIFIRTKSFYYLVFTDDYLIMMWLDYPFDNNIGDHYVQIPHKDLSNFSVEQVIRGYYIYFVYNKESYYLYIDDDPLIRRVPNYSGRNFRWLKEENFKGLLD</sequence>